<evidence type="ECO:0000313" key="2">
    <source>
        <dbReference type="EMBL" id="ASS73762.1"/>
    </source>
</evidence>
<proteinExistence type="predicted"/>
<protein>
    <submittedName>
        <fullName evidence="2">Uncharacterized protein</fullName>
    </submittedName>
</protein>
<evidence type="ECO:0000313" key="3">
    <source>
        <dbReference type="Proteomes" id="UP000214688"/>
    </source>
</evidence>
<reference evidence="2 3" key="1">
    <citation type="journal article" date="2015" name="Int. J. Syst. Evol. Microbiol.">
        <title>Tumebacillus algifaecis sp. nov., isolated from decomposing algal scum.</title>
        <authorList>
            <person name="Wu Y.F."/>
            <person name="Zhang B."/>
            <person name="Xing P."/>
            <person name="Wu Q.L."/>
            <person name="Liu S.J."/>
        </authorList>
    </citation>
    <scope>NUCLEOTIDE SEQUENCE [LARGE SCALE GENOMIC DNA]</scope>
    <source>
        <strain evidence="2 3">THMBR28</strain>
    </source>
</reference>
<dbReference type="AlphaFoldDB" id="A0A223CWV4"/>
<keyword evidence="3" id="KW-1185">Reference proteome</keyword>
<organism evidence="2 3">
    <name type="scientific">Tumebacillus algifaecis</name>
    <dbReference type="NCBI Taxonomy" id="1214604"/>
    <lineage>
        <taxon>Bacteria</taxon>
        <taxon>Bacillati</taxon>
        <taxon>Bacillota</taxon>
        <taxon>Bacilli</taxon>
        <taxon>Bacillales</taxon>
        <taxon>Alicyclobacillaceae</taxon>
        <taxon>Tumebacillus</taxon>
    </lineage>
</organism>
<gene>
    <name evidence="2" type="ORF">CIG75_01420</name>
</gene>
<feature type="region of interest" description="Disordered" evidence="1">
    <location>
        <begin position="65"/>
        <end position="87"/>
    </location>
</feature>
<dbReference type="Proteomes" id="UP000214688">
    <property type="component" value="Chromosome"/>
</dbReference>
<dbReference type="OrthoDB" id="2376725at2"/>
<sequence length="87" mass="9780">MGRECHVAPNISQDCYARHGGVHFTQKASAEEINRYVKNLPEDRRESLFEVLDELSSAGMIQIQNDGQFSDPHGNLHGTTGCYEDEK</sequence>
<accession>A0A223CWV4</accession>
<dbReference type="KEGG" id="tab:CIG75_01420"/>
<dbReference type="EMBL" id="CP022657">
    <property type="protein sequence ID" value="ASS73762.1"/>
    <property type="molecule type" value="Genomic_DNA"/>
</dbReference>
<name>A0A223CWV4_9BACL</name>
<evidence type="ECO:0000256" key="1">
    <source>
        <dbReference type="SAM" id="MobiDB-lite"/>
    </source>
</evidence>